<gene>
    <name evidence="3" type="ORF">BCL90_3725</name>
    <name evidence="4" type="ORF">E3V97_01825</name>
</gene>
<dbReference type="InterPro" id="IPR050966">
    <property type="entry name" value="Glutamyl_endopeptidase"/>
</dbReference>
<reference evidence="4 6" key="2">
    <citation type="submission" date="2019-03" db="EMBL/GenBank/DDBJ databases">
        <authorList>
            <person name="He R.-H."/>
        </authorList>
    </citation>
    <scope>NUCLEOTIDE SEQUENCE [LARGE SCALE GENOMIC DNA]</scope>
    <source>
        <strain evidence="4 6">DSM 19624</strain>
    </source>
</reference>
<reference evidence="3 5" key="1">
    <citation type="submission" date="2018-10" db="EMBL/GenBank/DDBJ databases">
        <title>Genomic Encyclopedia of Archaeal and Bacterial Type Strains, Phase II (KMG-II): from individual species to whole genera.</title>
        <authorList>
            <person name="Goeker M."/>
        </authorList>
    </citation>
    <scope>NUCLEOTIDE SEQUENCE [LARGE SCALE GENOMIC DNA]</scope>
    <source>
        <strain evidence="3 5">DSM 19624</strain>
    </source>
</reference>
<organism evidence="3 5">
    <name type="scientific">Pedobacter alluvionis</name>
    <dbReference type="NCBI Taxonomy" id="475253"/>
    <lineage>
        <taxon>Bacteria</taxon>
        <taxon>Pseudomonadati</taxon>
        <taxon>Bacteroidota</taxon>
        <taxon>Sphingobacteriia</taxon>
        <taxon>Sphingobacteriales</taxon>
        <taxon>Sphingobacteriaceae</taxon>
        <taxon>Pedobacter</taxon>
    </lineage>
</organism>
<dbReference type="OrthoDB" id="930332at2"/>
<dbReference type="EMBL" id="SOPX01000001">
    <property type="protein sequence ID" value="TFB32802.1"/>
    <property type="molecule type" value="Genomic_DNA"/>
</dbReference>
<feature type="chain" id="PRO_5044605498" evidence="2">
    <location>
        <begin position="21"/>
        <end position="259"/>
    </location>
</feature>
<sequence>MKHRIILLLISIVLITKVRAQDCKPDSTKRERITTANIPNDYSCYIEMTRGWHKYYGSGALIHPRVIITAGHNLAYFPFVKRLPFFLFRGTRKVDLYFGSIDNKTFKAKTSLKLKKGENKFFKSAYWINSKINRDFSIIILPDSSLFKKVGGCYKSMPLKSDELLGADLHLTGSPGDKDLFEMWTQETKNFSIVDASLRYDLFTIVRNSGSPVWVKKDGAVRLAGVHSRGFTDCNGAVLINAETYDQVVEWCKKSGIVL</sequence>
<evidence type="ECO:0000313" key="5">
    <source>
        <dbReference type="Proteomes" id="UP000273898"/>
    </source>
</evidence>
<accession>A0A497XXF1</accession>
<dbReference type="PANTHER" id="PTHR15462">
    <property type="entry name" value="SERINE PROTEASE"/>
    <property type="match status" value="1"/>
</dbReference>
<evidence type="ECO:0000313" key="6">
    <source>
        <dbReference type="Proteomes" id="UP000297429"/>
    </source>
</evidence>
<feature type="signal peptide" evidence="2">
    <location>
        <begin position="1"/>
        <end position="20"/>
    </location>
</feature>
<dbReference type="PANTHER" id="PTHR15462:SF8">
    <property type="entry name" value="SERINE PROTEASE"/>
    <property type="match status" value="1"/>
</dbReference>
<evidence type="ECO:0000313" key="3">
    <source>
        <dbReference type="EMBL" id="RLJ73568.1"/>
    </source>
</evidence>
<keyword evidence="6" id="KW-1185">Reference proteome</keyword>
<dbReference type="Proteomes" id="UP000297429">
    <property type="component" value="Unassembled WGS sequence"/>
</dbReference>
<evidence type="ECO:0000313" key="4">
    <source>
        <dbReference type="EMBL" id="TFB32802.1"/>
    </source>
</evidence>
<protein>
    <submittedName>
        <fullName evidence="3">V8-like Glu-specific endopeptidase</fullName>
    </submittedName>
</protein>
<name>A0A497XXF1_9SPHI</name>
<evidence type="ECO:0000256" key="2">
    <source>
        <dbReference type="SAM" id="SignalP"/>
    </source>
</evidence>
<proteinExistence type="predicted"/>
<dbReference type="Gene3D" id="2.40.10.10">
    <property type="entry name" value="Trypsin-like serine proteases"/>
    <property type="match status" value="2"/>
</dbReference>
<dbReference type="EMBL" id="RCCK01000013">
    <property type="protein sequence ID" value="RLJ73568.1"/>
    <property type="molecule type" value="Genomic_DNA"/>
</dbReference>
<dbReference type="RefSeq" id="WP_121285389.1">
    <property type="nucleotide sequence ID" value="NZ_RCCK01000013.1"/>
</dbReference>
<dbReference type="InterPro" id="IPR043504">
    <property type="entry name" value="Peptidase_S1_PA_chymotrypsin"/>
</dbReference>
<keyword evidence="1 2" id="KW-0732">Signal</keyword>
<evidence type="ECO:0000256" key="1">
    <source>
        <dbReference type="ARBA" id="ARBA00022729"/>
    </source>
</evidence>
<dbReference type="Proteomes" id="UP000273898">
    <property type="component" value="Unassembled WGS sequence"/>
</dbReference>
<dbReference type="AlphaFoldDB" id="A0A497XXF1"/>
<dbReference type="InterPro" id="IPR009003">
    <property type="entry name" value="Peptidase_S1_PA"/>
</dbReference>
<dbReference type="SUPFAM" id="SSF50494">
    <property type="entry name" value="Trypsin-like serine proteases"/>
    <property type="match status" value="1"/>
</dbReference>
<comment type="caution">
    <text evidence="3">The sequence shown here is derived from an EMBL/GenBank/DDBJ whole genome shotgun (WGS) entry which is preliminary data.</text>
</comment>